<name>A0A379FL94_PRORE</name>
<dbReference type="Proteomes" id="UP000254208">
    <property type="component" value="Unassembled WGS sequence"/>
</dbReference>
<sequence length="95" mass="10984">MSIPENNELTNQITTHLLTLSTTAQENLTVLRSIKNADDDWKIKLNAYLLKEKVNRKADNEKISAEISKINQTTKWLKEKTIESRKKLLTLLSME</sequence>
<gene>
    <name evidence="1" type="ORF">NCTC11801_00458</name>
</gene>
<reference evidence="1 2" key="1">
    <citation type="submission" date="2018-06" db="EMBL/GenBank/DDBJ databases">
        <authorList>
            <consortium name="Pathogen Informatics"/>
            <person name="Doyle S."/>
        </authorList>
    </citation>
    <scope>NUCLEOTIDE SEQUENCE [LARGE SCALE GENOMIC DNA]</scope>
    <source>
        <strain evidence="1 2">NCTC11801</strain>
    </source>
</reference>
<organism evidence="1 2">
    <name type="scientific">Providencia rettgeri</name>
    <dbReference type="NCBI Taxonomy" id="587"/>
    <lineage>
        <taxon>Bacteria</taxon>
        <taxon>Pseudomonadati</taxon>
        <taxon>Pseudomonadota</taxon>
        <taxon>Gammaproteobacteria</taxon>
        <taxon>Enterobacterales</taxon>
        <taxon>Morganellaceae</taxon>
        <taxon>Providencia</taxon>
    </lineage>
</organism>
<accession>A0A379FL94</accession>
<evidence type="ECO:0000313" key="2">
    <source>
        <dbReference type="Proteomes" id="UP000254208"/>
    </source>
</evidence>
<dbReference type="AlphaFoldDB" id="A0A379FL94"/>
<protein>
    <submittedName>
        <fullName evidence="1">Uncharacterized protein</fullName>
    </submittedName>
</protein>
<evidence type="ECO:0000313" key="1">
    <source>
        <dbReference type="EMBL" id="SUC29555.1"/>
    </source>
</evidence>
<proteinExistence type="predicted"/>
<dbReference type="EMBL" id="UGTZ01000001">
    <property type="protein sequence ID" value="SUC29555.1"/>
    <property type="molecule type" value="Genomic_DNA"/>
</dbReference>